<dbReference type="InterPro" id="IPR036428">
    <property type="entry name" value="PCD_sf"/>
</dbReference>
<gene>
    <name evidence="6" type="ORF">HD598_002368</name>
</gene>
<evidence type="ECO:0000313" key="6">
    <source>
        <dbReference type="EMBL" id="MBB5513681.1"/>
    </source>
</evidence>
<dbReference type="Gene3D" id="3.30.1360.20">
    <property type="entry name" value="Transcriptional coactivator/pterin dehydratase"/>
    <property type="match status" value="1"/>
</dbReference>
<evidence type="ECO:0000256" key="4">
    <source>
        <dbReference type="ARBA" id="ARBA00021735"/>
    </source>
</evidence>
<evidence type="ECO:0000256" key="3">
    <source>
        <dbReference type="ARBA" id="ARBA00013252"/>
    </source>
</evidence>
<dbReference type="InterPro" id="IPR001533">
    <property type="entry name" value="Pterin_deHydtase"/>
</dbReference>
<dbReference type="EC" id="4.2.1.96" evidence="3"/>
<name>A0A7W8WZR4_9MICC</name>
<comment type="catalytic activity">
    <reaction evidence="1">
        <text>(4aS,6R)-4a-hydroxy-L-erythro-5,6,7,8-tetrahydrobiopterin = (6R)-L-erythro-6,7-dihydrobiopterin + H2O</text>
        <dbReference type="Rhea" id="RHEA:11920"/>
        <dbReference type="ChEBI" id="CHEBI:15377"/>
        <dbReference type="ChEBI" id="CHEBI:15642"/>
        <dbReference type="ChEBI" id="CHEBI:43120"/>
        <dbReference type="EC" id="4.2.1.96"/>
    </reaction>
</comment>
<sequence>MSESEDQPKVLSTSAIITVLETLTDWREDASRLVAVFKFKRSATAVEFIARVGAAAEEANHHPDLEWRWNTVFLALSTHSKGSQITTLDAHLAELLSATAAELGGTAEPARYGEQFGI</sequence>
<dbReference type="Pfam" id="PF01329">
    <property type="entry name" value="Pterin_4a"/>
    <property type="match status" value="1"/>
</dbReference>
<dbReference type="AlphaFoldDB" id="A0A7W8WZR4"/>
<comment type="caution">
    <text evidence="6">The sequence shown here is derived from an EMBL/GenBank/DDBJ whole genome shotgun (WGS) entry which is preliminary data.</text>
</comment>
<dbReference type="GO" id="GO:0008124">
    <property type="term" value="F:4-alpha-hydroxytetrahydrobiopterin dehydratase activity"/>
    <property type="evidence" value="ECO:0007669"/>
    <property type="project" value="UniProtKB-EC"/>
</dbReference>
<organism evidence="6 7">
    <name type="scientific">Neomicrococcus aestuarii</name>
    <dbReference type="NCBI Taxonomy" id="556325"/>
    <lineage>
        <taxon>Bacteria</taxon>
        <taxon>Bacillati</taxon>
        <taxon>Actinomycetota</taxon>
        <taxon>Actinomycetes</taxon>
        <taxon>Micrococcales</taxon>
        <taxon>Micrococcaceae</taxon>
        <taxon>Neomicrococcus</taxon>
    </lineage>
</organism>
<dbReference type="RefSeq" id="WP_183666062.1">
    <property type="nucleotide sequence ID" value="NZ_BAAARH010000008.1"/>
</dbReference>
<dbReference type="EMBL" id="JACHDR010000001">
    <property type="protein sequence ID" value="MBB5513681.1"/>
    <property type="molecule type" value="Genomic_DNA"/>
</dbReference>
<dbReference type="CDD" id="cd00488">
    <property type="entry name" value="PCD_DCoH"/>
    <property type="match status" value="1"/>
</dbReference>
<reference evidence="6 7" key="1">
    <citation type="submission" date="2020-08" db="EMBL/GenBank/DDBJ databases">
        <title>Sequencing the genomes of 1000 actinobacteria strains.</title>
        <authorList>
            <person name="Klenk H.-P."/>
        </authorList>
    </citation>
    <scope>NUCLEOTIDE SEQUENCE [LARGE SCALE GENOMIC DNA]</scope>
    <source>
        <strain evidence="6 7">DSM 105783</strain>
    </source>
</reference>
<comment type="similarity">
    <text evidence="2">Belongs to the pterin-4-alpha-carbinolamine dehydratase family.</text>
</comment>
<dbReference type="Proteomes" id="UP000580797">
    <property type="component" value="Unassembled WGS sequence"/>
</dbReference>
<keyword evidence="5 6" id="KW-0456">Lyase</keyword>
<evidence type="ECO:0000313" key="7">
    <source>
        <dbReference type="Proteomes" id="UP000580797"/>
    </source>
</evidence>
<dbReference type="GO" id="GO:0006729">
    <property type="term" value="P:tetrahydrobiopterin biosynthetic process"/>
    <property type="evidence" value="ECO:0007669"/>
    <property type="project" value="InterPro"/>
</dbReference>
<evidence type="ECO:0000256" key="2">
    <source>
        <dbReference type="ARBA" id="ARBA00006472"/>
    </source>
</evidence>
<evidence type="ECO:0000256" key="5">
    <source>
        <dbReference type="ARBA" id="ARBA00023239"/>
    </source>
</evidence>
<dbReference type="SUPFAM" id="SSF55248">
    <property type="entry name" value="PCD-like"/>
    <property type="match status" value="1"/>
</dbReference>
<evidence type="ECO:0000256" key="1">
    <source>
        <dbReference type="ARBA" id="ARBA00001554"/>
    </source>
</evidence>
<protein>
    <recommendedName>
        <fullName evidence="4">Putative pterin-4-alpha-carbinolamine dehydratase</fullName>
        <ecNumber evidence="3">4.2.1.96</ecNumber>
    </recommendedName>
</protein>
<dbReference type="PANTHER" id="PTHR12599">
    <property type="entry name" value="PTERIN-4-ALPHA-CARBINOLAMINE DEHYDRATASE"/>
    <property type="match status" value="1"/>
</dbReference>
<accession>A0A7W8WZR4</accession>
<proteinExistence type="inferred from homology"/>
<dbReference type="PANTHER" id="PTHR12599:SF0">
    <property type="entry name" value="PTERIN-4-ALPHA-CARBINOLAMINE DEHYDRATASE"/>
    <property type="match status" value="1"/>
</dbReference>
<dbReference type="NCBIfam" id="NF002017">
    <property type="entry name" value="PRK00823.1-2"/>
    <property type="match status" value="1"/>
</dbReference>